<dbReference type="PANTHER" id="PTHR46018:SF7">
    <property type="entry name" value="RIBONUCLEASE Z"/>
    <property type="match status" value="1"/>
</dbReference>
<dbReference type="InterPro" id="IPR032319">
    <property type="entry name" value="CLP1_P"/>
</dbReference>
<dbReference type="SUPFAM" id="SSF52540">
    <property type="entry name" value="P-loop containing nucleoside triphosphate hydrolases"/>
    <property type="match status" value="1"/>
</dbReference>
<dbReference type="InterPro" id="IPR027417">
    <property type="entry name" value="P-loop_NTPase"/>
</dbReference>
<dbReference type="RefSeq" id="WP_104428716.1">
    <property type="nucleotide sequence ID" value="NZ_PTIZ01000004.1"/>
</dbReference>
<sequence length="649" mass="70420">MTHPAPLPLSPYCPSSLAEQLLSGGQRVLLFGETGIGKSTLTAELARILSERGLTCFCIAADPGSPGFGLPGTVSLGQWRESGWQVSAFEALCTLDAGRFRLPLLSAVSRLMQKAPLGLMLIDAPGVVRSVAGSELLTGMVGLLKIDTVLVLNRQSKPLPLMNELLSLGIRILPVHAHPEACRPGQKTRAHKRTEQWRTYLAVADEITLDLADLRLIGSPPPIDVPDAWTGRQCAFVDTERTISIGEIIALQDGKLHIQLPAAAATTRTLLVRDARCEKNGLLVSAAPFASGNLQFLPPPDAMPYPTTDYSGGPRPAVKLRGMYATMVNGVFGDPLVHLRLHQQQRSLLFDLGDSGRLSTRIAHQVSDVFISHAHIDHIGGFLWLLRSRVGDFPSCRIFGPPGLIGHIKGMIDGILWDRIGDTGPRFEIAEIHGNRLQRARIQAGCGDCVDLPEIQFAEGLIVDDPQFTVRTVTLDHHTPVQAYAFESKAKFNVDNTVLKTLGLDAGPWLNELKRVIGAGDTAAMIRLPDNSSREAGELGALLLAVTPGEKLVYATDLADTAVNRAALTALAYKADFFFCEASFLEDDIDQARRTGHLTARACGEIATAADVKQLVPFHFSRRYETRPEEVYLELSAACSRVIMPSKSR</sequence>
<feature type="domain" description="AAA+ ATPase" evidence="1">
    <location>
        <begin position="24"/>
        <end position="176"/>
    </location>
</feature>
<organism evidence="2 3">
    <name type="scientific">Methylobacter tundripaludum</name>
    <dbReference type="NCBI Taxonomy" id="173365"/>
    <lineage>
        <taxon>Bacteria</taxon>
        <taxon>Pseudomonadati</taxon>
        <taxon>Pseudomonadota</taxon>
        <taxon>Gammaproteobacteria</taxon>
        <taxon>Methylococcales</taxon>
        <taxon>Methylococcaceae</taxon>
        <taxon>Methylobacter</taxon>
    </lineage>
</organism>
<proteinExistence type="predicted"/>
<evidence type="ECO:0000313" key="3">
    <source>
        <dbReference type="Proteomes" id="UP000240010"/>
    </source>
</evidence>
<comment type="caution">
    <text evidence="2">The sequence shown here is derived from an EMBL/GenBank/DDBJ whole genome shotgun (WGS) entry which is preliminary data.</text>
</comment>
<reference evidence="2 3" key="1">
    <citation type="submission" date="2018-02" db="EMBL/GenBank/DDBJ databases">
        <title>Subsurface microbial communities from deep shales in Ohio and West Virginia, USA.</title>
        <authorList>
            <person name="Wrighton K."/>
        </authorList>
    </citation>
    <scope>NUCLEOTIDE SEQUENCE [LARGE SCALE GENOMIC DNA]</scope>
    <source>
        <strain evidence="2 3">OWC-DMM</strain>
    </source>
</reference>
<dbReference type="GO" id="GO:0042781">
    <property type="term" value="F:3'-tRNA processing endoribonuclease activity"/>
    <property type="evidence" value="ECO:0007669"/>
    <property type="project" value="TreeGrafter"/>
</dbReference>
<dbReference type="Proteomes" id="UP000240010">
    <property type="component" value="Unassembled WGS sequence"/>
</dbReference>
<dbReference type="InterPro" id="IPR036866">
    <property type="entry name" value="RibonucZ/Hydroxyglut_hydro"/>
</dbReference>
<dbReference type="CDD" id="cd01983">
    <property type="entry name" value="SIMIBI"/>
    <property type="match status" value="1"/>
</dbReference>
<protein>
    <submittedName>
        <fullName evidence="2">Ribonuclease BN (tRNA processing enzyme)</fullName>
    </submittedName>
</protein>
<evidence type="ECO:0000259" key="1">
    <source>
        <dbReference type="SMART" id="SM00382"/>
    </source>
</evidence>
<dbReference type="PANTHER" id="PTHR46018">
    <property type="entry name" value="ZINC PHOSPHODIESTERASE ELAC PROTEIN 1"/>
    <property type="match status" value="1"/>
</dbReference>
<dbReference type="Gene3D" id="3.40.50.300">
    <property type="entry name" value="P-loop containing nucleotide triphosphate hydrolases"/>
    <property type="match status" value="2"/>
</dbReference>
<dbReference type="SUPFAM" id="SSF56281">
    <property type="entry name" value="Metallo-hydrolase/oxidoreductase"/>
    <property type="match status" value="1"/>
</dbReference>
<evidence type="ECO:0000313" key="2">
    <source>
        <dbReference type="EMBL" id="PPK76232.1"/>
    </source>
</evidence>
<dbReference type="AlphaFoldDB" id="A0A2S6HFJ3"/>
<gene>
    <name evidence="2" type="ORF">B0F87_104324</name>
</gene>
<dbReference type="Pfam" id="PF16575">
    <property type="entry name" value="CLP1_P"/>
    <property type="match status" value="1"/>
</dbReference>
<name>A0A2S6HFJ3_9GAMM</name>
<dbReference type="SMART" id="SM00382">
    <property type="entry name" value="AAA"/>
    <property type="match status" value="1"/>
</dbReference>
<accession>A0A2S6HFJ3</accession>
<dbReference type="InterPro" id="IPR001279">
    <property type="entry name" value="Metallo-B-lactamas"/>
</dbReference>
<dbReference type="Gene3D" id="3.60.15.10">
    <property type="entry name" value="Ribonuclease Z/Hydroxyacylglutathione hydrolase-like"/>
    <property type="match status" value="1"/>
</dbReference>
<dbReference type="EMBL" id="PTIZ01000004">
    <property type="protein sequence ID" value="PPK76232.1"/>
    <property type="molecule type" value="Genomic_DNA"/>
</dbReference>
<dbReference type="InterPro" id="IPR003593">
    <property type="entry name" value="AAA+_ATPase"/>
</dbReference>
<dbReference type="Pfam" id="PF12706">
    <property type="entry name" value="Lactamase_B_2"/>
    <property type="match status" value="1"/>
</dbReference>